<dbReference type="InterPro" id="IPR036942">
    <property type="entry name" value="Beta-barrel_TonB_sf"/>
</dbReference>
<feature type="domain" description="TonB-dependent receptor plug" evidence="13">
    <location>
        <begin position="67"/>
        <end position="172"/>
    </location>
</feature>
<evidence type="ECO:0000256" key="6">
    <source>
        <dbReference type="ARBA" id="ARBA00023077"/>
    </source>
</evidence>
<keyword evidence="6 11" id="KW-0798">TonB box</keyword>
<sequence length="725" mass="77654">MRMICNSAGANLMTRAGRGERIVRKLNTCLGSGIAILAASPLHAETAVEADDSEIVVTATRSGSPIEALPLSVSIADEEDIGAQLRQNRNILSGLEAIVPGLNIQPSESRGSCLTRVRGRAVSFQLNGVPINEDLRQGSCTGPFTISPFALERIEVVRGGTALYGAGAPGGIINLITRRGRTSDVAVDLTAQTSFNTEHADDTWTTDVYAGAGQRTGDFDYYVAAAYTDGGRVRDSRGDPLLSGAYDAVDLLGSFGLALAGGSELRWITTFHNEDVGRQFYPSGALIPGTDLAEVIEIAPNPQVGQGRDRDVTTTLGYGNPDILGHALRLSLFYQNQSIRQRDNFFDVGTGDSFFSSNRRNERFGFRSAAVRDYELGSAVSLKTSYGFDYTRNALYRFVVDAKQTVTSALSPEIVLRTYAPFAQAELSFGPVTLTGGARHEFYRGEITARAFRPDLPGRGTPGDIGKSELTLFNLGAVYRITPDVQIYAGFSQGAELSQLGRAARNIRNPATLTPEPATSDQYEAGVRGSLGSVRFGAAAYYSESNSAALLQADPSCAGVTPICPLIPLRSPQRFHGVEAELGWKVDSTLELSGILTLQRGKVFDEDLDDYIDYATDIVVPLRITARADWTPVERVGIGLQVSHYGASSFFSPAEEGLGLVDTDAVTLVSASARYAIGPAELYVAADNLLDETYISPNNQAAGAGSFAYYRGAGRRITLGVTTRF</sequence>
<dbReference type="Gene3D" id="2.40.170.20">
    <property type="entry name" value="TonB-dependent receptor, beta-barrel domain"/>
    <property type="match status" value="1"/>
</dbReference>
<dbReference type="AlphaFoldDB" id="A0A2P7QE57"/>
<evidence type="ECO:0000313" key="14">
    <source>
        <dbReference type="EMBL" id="PSJ36258.1"/>
    </source>
</evidence>
<dbReference type="CDD" id="cd01347">
    <property type="entry name" value="ligand_gated_channel"/>
    <property type="match status" value="1"/>
</dbReference>
<evidence type="ECO:0000256" key="5">
    <source>
        <dbReference type="ARBA" id="ARBA00022729"/>
    </source>
</evidence>
<organism evidence="14 15">
    <name type="scientific">Allosphingosinicella deserti</name>
    <dbReference type="NCBI Taxonomy" id="2116704"/>
    <lineage>
        <taxon>Bacteria</taxon>
        <taxon>Pseudomonadati</taxon>
        <taxon>Pseudomonadota</taxon>
        <taxon>Alphaproteobacteria</taxon>
        <taxon>Sphingomonadales</taxon>
        <taxon>Sphingomonadaceae</taxon>
        <taxon>Allosphingosinicella</taxon>
    </lineage>
</organism>
<dbReference type="PROSITE" id="PS52016">
    <property type="entry name" value="TONB_DEPENDENT_REC_3"/>
    <property type="match status" value="1"/>
</dbReference>
<dbReference type="InterPro" id="IPR000531">
    <property type="entry name" value="Beta-barrel_TonB"/>
</dbReference>
<dbReference type="InterPro" id="IPR037066">
    <property type="entry name" value="Plug_dom_sf"/>
</dbReference>
<name>A0A2P7QE57_9SPHN</name>
<evidence type="ECO:0000256" key="1">
    <source>
        <dbReference type="ARBA" id="ARBA00004571"/>
    </source>
</evidence>
<evidence type="ECO:0000256" key="4">
    <source>
        <dbReference type="ARBA" id="ARBA00022692"/>
    </source>
</evidence>
<evidence type="ECO:0000256" key="3">
    <source>
        <dbReference type="ARBA" id="ARBA00022452"/>
    </source>
</evidence>
<dbReference type="PROSITE" id="PS01156">
    <property type="entry name" value="TONB_DEPENDENT_REC_2"/>
    <property type="match status" value="1"/>
</dbReference>
<evidence type="ECO:0000259" key="13">
    <source>
        <dbReference type="Pfam" id="PF07715"/>
    </source>
</evidence>
<keyword evidence="8 9" id="KW-0998">Cell outer membrane</keyword>
<evidence type="ECO:0000259" key="12">
    <source>
        <dbReference type="Pfam" id="PF00593"/>
    </source>
</evidence>
<comment type="subcellular location">
    <subcellularLocation>
        <location evidence="1 9">Cell outer membrane</location>
        <topology evidence="1 9">Multi-pass membrane protein</topology>
    </subcellularLocation>
</comment>
<feature type="short sequence motif" description="TonB C-terminal box" evidence="10">
    <location>
        <begin position="708"/>
        <end position="725"/>
    </location>
</feature>
<evidence type="ECO:0008006" key="16">
    <source>
        <dbReference type="Google" id="ProtNLM"/>
    </source>
</evidence>
<proteinExistence type="inferred from homology"/>
<evidence type="ECO:0000313" key="15">
    <source>
        <dbReference type="Proteomes" id="UP000241167"/>
    </source>
</evidence>
<dbReference type="InterPro" id="IPR010917">
    <property type="entry name" value="TonB_rcpt_CS"/>
</dbReference>
<keyword evidence="4 9" id="KW-0812">Transmembrane</keyword>
<accession>A0A2P7QE57</accession>
<keyword evidence="15" id="KW-1185">Reference proteome</keyword>
<dbReference type="EMBL" id="PXYI01000016">
    <property type="protein sequence ID" value="PSJ36258.1"/>
    <property type="molecule type" value="Genomic_DNA"/>
</dbReference>
<keyword evidence="5" id="KW-0732">Signal</keyword>
<reference evidence="14 15" key="1">
    <citation type="submission" date="2018-03" db="EMBL/GenBank/DDBJ databases">
        <title>The draft genome of Sphingosinicella sp. GL-C-18.</title>
        <authorList>
            <person name="Liu L."/>
            <person name="Li L."/>
            <person name="Liang L."/>
            <person name="Zhang X."/>
            <person name="Wang T."/>
        </authorList>
    </citation>
    <scope>NUCLEOTIDE SEQUENCE [LARGE SCALE GENOMIC DNA]</scope>
    <source>
        <strain evidence="14 15">GL-C-18</strain>
    </source>
</reference>
<dbReference type="PANTHER" id="PTHR30069:SF42">
    <property type="entry name" value="FERRIC AEROBACTIN RECEPTOR"/>
    <property type="match status" value="1"/>
</dbReference>
<keyword evidence="3 9" id="KW-1134">Transmembrane beta strand</keyword>
<evidence type="ECO:0000256" key="10">
    <source>
        <dbReference type="PROSITE-ProRule" id="PRU10144"/>
    </source>
</evidence>
<evidence type="ECO:0000256" key="7">
    <source>
        <dbReference type="ARBA" id="ARBA00023136"/>
    </source>
</evidence>
<dbReference type="GO" id="GO:0044718">
    <property type="term" value="P:siderophore transmembrane transport"/>
    <property type="evidence" value="ECO:0007669"/>
    <property type="project" value="TreeGrafter"/>
</dbReference>
<evidence type="ECO:0000256" key="9">
    <source>
        <dbReference type="PROSITE-ProRule" id="PRU01360"/>
    </source>
</evidence>
<comment type="caution">
    <text evidence="14">The sequence shown here is derived from an EMBL/GenBank/DDBJ whole genome shotgun (WGS) entry which is preliminary data.</text>
</comment>
<feature type="domain" description="TonB-dependent receptor-like beta-barrel" evidence="12">
    <location>
        <begin position="305"/>
        <end position="689"/>
    </location>
</feature>
<keyword evidence="7 9" id="KW-0472">Membrane</keyword>
<protein>
    <recommendedName>
        <fullName evidence="16">TonB-dependent receptor</fullName>
    </recommendedName>
</protein>
<evidence type="ECO:0000256" key="2">
    <source>
        <dbReference type="ARBA" id="ARBA00022448"/>
    </source>
</evidence>
<dbReference type="InterPro" id="IPR039426">
    <property type="entry name" value="TonB-dep_rcpt-like"/>
</dbReference>
<dbReference type="Proteomes" id="UP000241167">
    <property type="component" value="Unassembled WGS sequence"/>
</dbReference>
<comment type="similarity">
    <text evidence="9 11">Belongs to the TonB-dependent receptor family.</text>
</comment>
<dbReference type="InterPro" id="IPR012910">
    <property type="entry name" value="Plug_dom"/>
</dbReference>
<gene>
    <name evidence="14" type="ORF">C7I55_27110</name>
</gene>
<evidence type="ECO:0000256" key="11">
    <source>
        <dbReference type="RuleBase" id="RU003357"/>
    </source>
</evidence>
<dbReference type="GO" id="GO:0009279">
    <property type="term" value="C:cell outer membrane"/>
    <property type="evidence" value="ECO:0007669"/>
    <property type="project" value="UniProtKB-SubCell"/>
</dbReference>
<dbReference type="Pfam" id="PF00593">
    <property type="entry name" value="TonB_dep_Rec_b-barrel"/>
    <property type="match status" value="1"/>
</dbReference>
<dbReference type="GO" id="GO:0015344">
    <property type="term" value="F:siderophore uptake transmembrane transporter activity"/>
    <property type="evidence" value="ECO:0007669"/>
    <property type="project" value="TreeGrafter"/>
</dbReference>
<dbReference type="SUPFAM" id="SSF56935">
    <property type="entry name" value="Porins"/>
    <property type="match status" value="1"/>
</dbReference>
<evidence type="ECO:0000256" key="8">
    <source>
        <dbReference type="ARBA" id="ARBA00023237"/>
    </source>
</evidence>
<dbReference type="PANTHER" id="PTHR30069">
    <property type="entry name" value="TONB-DEPENDENT OUTER MEMBRANE RECEPTOR"/>
    <property type="match status" value="1"/>
</dbReference>
<dbReference type="Gene3D" id="2.170.130.10">
    <property type="entry name" value="TonB-dependent receptor, plug domain"/>
    <property type="match status" value="1"/>
</dbReference>
<keyword evidence="2 9" id="KW-0813">Transport</keyword>
<dbReference type="Pfam" id="PF07715">
    <property type="entry name" value="Plug"/>
    <property type="match status" value="1"/>
</dbReference>